<protein>
    <submittedName>
        <fullName evidence="2">Uncharacterized protein</fullName>
    </submittedName>
</protein>
<name>A0AAW2EX18_9HYME</name>
<gene>
    <name evidence="2" type="ORF">PUN28_015481</name>
</gene>
<accession>A0AAW2EX18</accession>
<dbReference type="Proteomes" id="UP001430953">
    <property type="component" value="Unassembled WGS sequence"/>
</dbReference>
<dbReference type="AlphaFoldDB" id="A0AAW2EX18"/>
<feature type="region of interest" description="Disordered" evidence="1">
    <location>
        <begin position="30"/>
        <end position="55"/>
    </location>
</feature>
<dbReference type="EMBL" id="JADYXP020000017">
    <property type="protein sequence ID" value="KAL0106979.1"/>
    <property type="molecule type" value="Genomic_DNA"/>
</dbReference>
<reference evidence="2 3" key="1">
    <citation type="submission" date="2023-03" db="EMBL/GenBank/DDBJ databases">
        <title>High recombination rates correlate with genetic variation in Cardiocondyla obscurior ants.</title>
        <authorList>
            <person name="Errbii M."/>
        </authorList>
    </citation>
    <scope>NUCLEOTIDE SEQUENCE [LARGE SCALE GENOMIC DNA]</scope>
    <source>
        <strain evidence="2">Alpha-2009</strain>
        <tissue evidence="2">Whole body</tissue>
    </source>
</reference>
<keyword evidence="3" id="KW-1185">Reference proteome</keyword>
<proteinExistence type="predicted"/>
<evidence type="ECO:0000313" key="3">
    <source>
        <dbReference type="Proteomes" id="UP001430953"/>
    </source>
</evidence>
<comment type="caution">
    <text evidence="2">The sequence shown here is derived from an EMBL/GenBank/DDBJ whole genome shotgun (WGS) entry which is preliminary data.</text>
</comment>
<sequence>MLSERRLIKISNLLVFIPQYYTGNFEINSDSSPSRSLIRAHRRTELKGNDGGSRR</sequence>
<feature type="compositionally biased region" description="Basic and acidic residues" evidence="1">
    <location>
        <begin position="43"/>
        <end position="55"/>
    </location>
</feature>
<evidence type="ECO:0000313" key="2">
    <source>
        <dbReference type="EMBL" id="KAL0106979.1"/>
    </source>
</evidence>
<organism evidence="2 3">
    <name type="scientific">Cardiocondyla obscurior</name>
    <dbReference type="NCBI Taxonomy" id="286306"/>
    <lineage>
        <taxon>Eukaryota</taxon>
        <taxon>Metazoa</taxon>
        <taxon>Ecdysozoa</taxon>
        <taxon>Arthropoda</taxon>
        <taxon>Hexapoda</taxon>
        <taxon>Insecta</taxon>
        <taxon>Pterygota</taxon>
        <taxon>Neoptera</taxon>
        <taxon>Endopterygota</taxon>
        <taxon>Hymenoptera</taxon>
        <taxon>Apocrita</taxon>
        <taxon>Aculeata</taxon>
        <taxon>Formicoidea</taxon>
        <taxon>Formicidae</taxon>
        <taxon>Myrmicinae</taxon>
        <taxon>Cardiocondyla</taxon>
    </lineage>
</organism>
<evidence type="ECO:0000256" key="1">
    <source>
        <dbReference type="SAM" id="MobiDB-lite"/>
    </source>
</evidence>